<dbReference type="RefSeq" id="YP_007476160.1">
    <property type="nucleotide sequence ID" value="NC_020369.1"/>
</dbReference>
<feature type="transmembrane region" description="Helical" evidence="1">
    <location>
        <begin position="145"/>
        <end position="170"/>
    </location>
</feature>
<keyword evidence="2" id="KW-0496">Mitochondrion</keyword>
<keyword evidence="1" id="KW-0812">Transmembrane</keyword>
<dbReference type="GeneID" id="14659548"/>
<feature type="transmembrane region" description="Helical" evidence="1">
    <location>
        <begin position="200"/>
        <end position="217"/>
    </location>
</feature>
<proteinExistence type="predicted"/>
<feature type="transmembrane region" description="Helical" evidence="1">
    <location>
        <begin position="106"/>
        <end position="125"/>
    </location>
</feature>
<sequence>MFFNLLFEYRIKFIYSLISFFSFLWINAIHVNIIIKTISPFGGSSYGSVSSFYSFTPQNDFYSISSFIIFFTLILWFPYFCFYLLFSVMKGLYKYEFINYSARIALIYNLTLFSLILTVFITLPFNDLFEFNNFSSTLLTSLEKWLKLIINIIIFFLGIFSLSLLLMCFIGNTFFRIYIRKFIIITIAFVFTIFPKIFTLLGGIITLIIFDILFLVLKSKKLLKKILFSLPPKGAGGKLEGCPSARCAHP</sequence>
<evidence type="ECO:0000313" key="2">
    <source>
        <dbReference type="EMBL" id="AGE93661.1"/>
    </source>
</evidence>
<reference evidence="2" key="1">
    <citation type="journal article" date="2009" name="BMC Evol. Biol.">
        <title>Phylogenomic analyses predict sistergroup relationship of nucleariids and fungi and paraphyly of zygomycetes with significant support.</title>
        <authorList>
            <person name="Liu Y."/>
            <person name="Steenkamp E.T."/>
            <person name="Brinkmann H."/>
            <person name="Forget L."/>
            <person name="Philippe H."/>
            <person name="Lang B.F."/>
        </authorList>
    </citation>
    <scope>NUCLEOTIDE SEQUENCE</scope>
    <source>
        <strain evidence="2">CCAP 1552/2</strain>
    </source>
</reference>
<geneLocation type="mitochondrion" evidence="2"/>
<feature type="transmembrane region" description="Helical" evidence="1">
    <location>
        <begin position="177"/>
        <end position="194"/>
    </location>
</feature>
<organism evidence="2">
    <name type="scientific">Nuclearia simplex</name>
    <dbReference type="NCBI Taxonomy" id="154970"/>
    <lineage>
        <taxon>Eukaryota</taxon>
        <taxon>Rotosphaerida</taxon>
        <taxon>Nucleariidae</taxon>
        <taxon>Nuclearia</taxon>
    </lineage>
</organism>
<dbReference type="AlphaFoldDB" id="M1K3H7"/>
<keyword evidence="1" id="KW-0472">Membrane</keyword>
<keyword evidence="1" id="KW-1133">Transmembrane helix</keyword>
<protein>
    <submittedName>
        <fullName evidence="2">Uncharacterized protein</fullName>
    </submittedName>
</protein>
<reference evidence="2" key="2">
    <citation type="submission" date="2012-12" db="EMBL/GenBank/DDBJ databases">
        <authorList>
            <person name="Lang B.F."/>
        </authorList>
    </citation>
    <scope>NUCLEOTIDE SEQUENCE</scope>
    <source>
        <strain evidence="2">CCAP 1552/2</strain>
    </source>
</reference>
<dbReference type="EMBL" id="KC573039">
    <property type="protein sequence ID" value="AGE93661.1"/>
    <property type="molecule type" value="Genomic_DNA"/>
</dbReference>
<name>M1K3H7_9EUKA</name>
<evidence type="ECO:0000256" key="1">
    <source>
        <dbReference type="SAM" id="Phobius"/>
    </source>
</evidence>
<feature type="transmembrane region" description="Helical" evidence="1">
    <location>
        <begin position="61"/>
        <end position="86"/>
    </location>
</feature>
<gene>
    <name evidence="2" type="primary">orf250</name>
</gene>
<feature type="transmembrane region" description="Helical" evidence="1">
    <location>
        <begin position="12"/>
        <end position="35"/>
    </location>
</feature>
<accession>M1K3H7</accession>